<name>A0A5B7FS02_PORTR</name>
<feature type="compositionally biased region" description="Basic and acidic residues" evidence="1">
    <location>
        <begin position="1"/>
        <end position="30"/>
    </location>
</feature>
<proteinExistence type="predicted"/>
<evidence type="ECO:0000313" key="3">
    <source>
        <dbReference type="Proteomes" id="UP000324222"/>
    </source>
</evidence>
<organism evidence="2 3">
    <name type="scientific">Portunus trituberculatus</name>
    <name type="common">Swimming crab</name>
    <name type="synonym">Neptunus trituberculatus</name>
    <dbReference type="NCBI Taxonomy" id="210409"/>
    <lineage>
        <taxon>Eukaryota</taxon>
        <taxon>Metazoa</taxon>
        <taxon>Ecdysozoa</taxon>
        <taxon>Arthropoda</taxon>
        <taxon>Crustacea</taxon>
        <taxon>Multicrustacea</taxon>
        <taxon>Malacostraca</taxon>
        <taxon>Eumalacostraca</taxon>
        <taxon>Eucarida</taxon>
        <taxon>Decapoda</taxon>
        <taxon>Pleocyemata</taxon>
        <taxon>Brachyura</taxon>
        <taxon>Eubrachyura</taxon>
        <taxon>Portunoidea</taxon>
        <taxon>Portunidae</taxon>
        <taxon>Portuninae</taxon>
        <taxon>Portunus</taxon>
    </lineage>
</organism>
<gene>
    <name evidence="2" type="ORF">E2C01_041814</name>
</gene>
<dbReference type="EMBL" id="VSRR010008076">
    <property type="protein sequence ID" value="MPC48049.1"/>
    <property type="molecule type" value="Genomic_DNA"/>
</dbReference>
<dbReference type="Proteomes" id="UP000324222">
    <property type="component" value="Unassembled WGS sequence"/>
</dbReference>
<keyword evidence="3" id="KW-1185">Reference proteome</keyword>
<evidence type="ECO:0000313" key="2">
    <source>
        <dbReference type="EMBL" id="MPC48049.1"/>
    </source>
</evidence>
<accession>A0A5B7FS02</accession>
<evidence type="ECO:0000256" key="1">
    <source>
        <dbReference type="SAM" id="MobiDB-lite"/>
    </source>
</evidence>
<sequence length="170" mass="18658">MKAPRNVREGKQVKGELRVRNSGRGKDVRRLNKKGKRPLTPSTSIHIFYLPLHDILGITVSRIMKSFRSTESPESSPWSRVSGGDELIASPVNLAAAGSVFSLHYHLTCAPPTQPSYPAPLTSKIPGYTSFFSSLQQNILVLNIVVGFNSRAVPRNLKGKIGSLTNYKSN</sequence>
<feature type="region of interest" description="Disordered" evidence="1">
    <location>
        <begin position="1"/>
        <end position="37"/>
    </location>
</feature>
<dbReference type="AlphaFoldDB" id="A0A5B7FS02"/>
<reference evidence="2 3" key="1">
    <citation type="submission" date="2019-05" db="EMBL/GenBank/DDBJ databases">
        <title>Another draft genome of Portunus trituberculatus and its Hox gene families provides insights of decapod evolution.</title>
        <authorList>
            <person name="Jeong J.-H."/>
            <person name="Song I."/>
            <person name="Kim S."/>
            <person name="Choi T."/>
            <person name="Kim D."/>
            <person name="Ryu S."/>
            <person name="Kim W."/>
        </authorList>
    </citation>
    <scope>NUCLEOTIDE SEQUENCE [LARGE SCALE GENOMIC DNA]</scope>
    <source>
        <tissue evidence="2">Muscle</tissue>
    </source>
</reference>
<comment type="caution">
    <text evidence="2">The sequence shown here is derived from an EMBL/GenBank/DDBJ whole genome shotgun (WGS) entry which is preliminary data.</text>
</comment>
<protein>
    <submittedName>
        <fullName evidence="2">Uncharacterized protein</fullName>
    </submittedName>
</protein>